<evidence type="ECO:0000313" key="3">
    <source>
        <dbReference type="EMBL" id="GJS61615.1"/>
    </source>
</evidence>
<proteinExistence type="predicted"/>
<evidence type="ECO:0000256" key="1">
    <source>
        <dbReference type="SAM" id="Coils"/>
    </source>
</evidence>
<protein>
    <submittedName>
        <fullName evidence="3">Retrovirus-related pol polyprotein from transposon TNT 1-94</fullName>
    </submittedName>
</protein>
<evidence type="ECO:0000256" key="2">
    <source>
        <dbReference type="SAM" id="MobiDB-lite"/>
    </source>
</evidence>
<comment type="caution">
    <text evidence="3">The sequence shown here is derived from an EMBL/GenBank/DDBJ whole genome shotgun (WGS) entry which is preliminary data.</text>
</comment>
<dbReference type="Proteomes" id="UP001151760">
    <property type="component" value="Unassembled WGS sequence"/>
</dbReference>
<feature type="region of interest" description="Disordered" evidence="2">
    <location>
        <begin position="655"/>
        <end position="707"/>
    </location>
</feature>
<reference evidence="3" key="1">
    <citation type="journal article" date="2022" name="Int. J. Mol. Sci.">
        <title>Draft Genome of Tanacetum Coccineum: Genomic Comparison of Closely Related Tanacetum-Family Plants.</title>
        <authorList>
            <person name="Yamashiro T."/>
            <person name="Shiraishi A."/>
            <person name="Nakayama K."/>
            <person name="Satake H."/>
        </authorList>
    </citation>
    <scope>NUCLEOTIDE SEQUENCE</scope>
</reference>
<keyword evidence="4" id="KW-1185">Reference proteome</keyword>
<dbReference type="InterPro" id="IPR036875">
    <property type="entry name" value="Znf_CCHC_sf"/>
</dbReference>
<feature type="region of interest" description="Disordered" evidence="2">
    <location>
        <begin position="479"/>
        <end position="641"/>
    </location>
</feature>
<feature type="compositionally biased region" description="Acidic residues" evidence="2">
    <location>
        <begin position="562"/>
        <end position="574"/>
    </location>
</feature>
<sequence length="860" mass="96355">MWFFLGTRMVIRPGESWDTSDGKSTVTGARETVGSQVVQQTGIQYFNCKEFGHFAKKCRKPKRVKDYTYHKEKMLMCKQAEKGVPLQAKQADWLEDTDEEIDEQELEAHYSYIEKIQEVPTADSGTDTGPLEQVQYDAKYNVFVNERQHSEQPESISNTCVVEKVDSNVIPDLPNMCDNDIQIDQNAKECDDERVALANLIANLTLDTEENKNILKQLKKANASLTQELKECKSNLEESNTTRDSCLISLQSKQIELETYKTLIDRIVDYDKLEHKLNETLGLLAQKEIDLKEGLKLKAYEISVVKEKHGAVRIRDHGSMKTATSFQLDENRFILDANLLREALEITPIDQAHQFVSPPSGDAIMDFVNELGYTEEIHFVSRMAISNSSDALGIITSTNVDYAELMWEEVVQAMQTFLVDKANLSTAHQKGKKNKPHVIPYCRFTKLIICHLGRTHNIHQRSASLFHLAEEDHRLGNLKFVPKGEDDEGGKRKLATKADKSKKPATAKQLKLNPVKEKLSKPAPAPKPKVTREKPSKPSPAKHPKRGKALKIRKGKSPLQPIDEDEPTQPELEPELEHQGEAEATRPLPVVEGKGKAIATKEQAAQSLLALHTPKRRSADTDKINSGGDTEILQIGEEQGEDVANIVDQEEKTAEINEGQAGSDLGKTPESRPPSERVLMEEDQAGPDPGLSHVALARPDPETDPEPYIDDSLPTVYPQVHESLKHPDEEHVHEENPLSFFRPSFSISTLVIDLSLPKPVPSTTQALIFTATTATITTTLPLPPPPQQQSKKYSELVAHVTTLENKFFDFEQKSKNIDNTTQNLGSRVFTLELQDLPYKINQTVNDVVKEAVHVAFQAPL</sequence>
<keyword evidence="1" id="KW-0175">Coiled coil</keyword>
<dbReference type="SUPFAM" id="SSF57756">
    <property type="entry name" value="Retrovirus zinc finger-like domains"/>
    <property type="match status" value="1"/>
</dbReference>
<reference evidence="3" key="2">
    <citation type="submission" date="2022-01" db="EMBL/GenBank/DDBJ databases">
        <authorList>
            <person name="Yamashiro T."/>
            <person name="Shiraishi A."/>
            <person name="Satake H."/>
            <person name="Nakayama K."/>
        </authorList>
    </citation>
    <scope>NUCLEOTIDE SEQUENCE</scope>
</reference>
<feature type="compositionally biased region" description="Basic and acidic residues" evidence="2">
    <location>
        <begin position="575"/>
        <end position="584"/>
    </location>
</feature>
<dbReference type="EMBL" id="BQNB010009303">
    <property type="protein sequence ID" value="GJS61615.1"/>
    <property type="molecule type" value="Genomic_DNA"/>
</dbReference>
<name>A0ABQ4X9V3_9ASTR</name>
<feature type="compositionally biased region" description="Basic and acidic residues" evidence="2">
    <location>
        <begin position="667"/>
        <end position="680"/>
    </location>
</feature>
<organism evidence="3 4">
    <name type="scientific">Tanacetum coccineum</name>
    <dbReference type="NCBI Taxonomy" id="301880"/>
    <lineage>
        <taxon>Eukaryota</taxon>
        <taxon>Viridiplantae</taxon>
        <taxon>Streptophyta</taxon>
        <taxon>Embryophyta</taxon>
        <taxon>Tracheophyta</taxon>
        <taxon>Spermatophyta</taxon>
        <taxon>Magnoliopsida</taxon>
        <taxon>eudicotyledons</taxon>
        <taxon>Gunneridae</taxon>
        <taxon>Pentapetalae</taxon>
        <taxon>asterids</taxon>
        <taxon>campanulids</taxon>
        <taxon>Asterales</taxon>
        <taxon>Asteraceae</taxon>
        <taxon>Asteroideae</taxon>
        <taxon>Anthemideae</taxon>
        <taxon>Anthemidinae</taxon>
        <taxon>Tanacetum</taxon>
    </lineage>
</organism>
<feature type="compositionally biased region" description="Basic residues" evidence="2">
    <location>
        <begin position="540"/>
        <end position="556"/>
    </location>
</feature>
<evidence type="ECO:0000313" key="4">
    <source>
        <dbReference type="Proteomes" id="UP001151760"/>
    </source>
</evidence>
<gene>
    <name evidence="3" type="ORF">Tco_0656399</name>
</gene>
<feature type="coiled-coil region" evidence="1">
    <location>
        <begin position="208"/>
        <end position="242"/>
    </location>
</feature>
<accession>A0ABQ4X9V3</accession>